<dbReference type="Gene3D" id="3.40.50.620">
    <property type="entry name" value="HUPs"/>
    <property type="match status" value="1"/>
</dbReference>
<evidence type="ECO:0000256" key="1">
    <source>
        <dbReference type="ARBA" id="ARBA00008791"/>
    </source>
</evidence>
<proteinExistence type="inferred from homology"/>
<dbReference type="EMBL" id="JAQOSK010000003">
    <property type="protein sequence ID" value="MDC2954733.1"/>
    <property type="molecule type" value="Genomic_DNA"/>
</dbReference>
<dbReference type="InterPro" id="IPR006015">
    <property type="entry name" value="Universal_stress_UspA"/>
</dbReference>
<gene>
    <name evidence="3" type="ORF">PO587_09685</name>
</gene>
<comment type="similarity">
    <text evidence="1">Belongs to the universal stress protein A family.</text>
</comment>
<name>A0ABT5FQJ8_9ACTN</name>
<dbReference type="Proteomes" id="UP001221328">
    <property type="component" value="Unassembled WGS sequence"/>
</dbReference>
<dbReference type="PRINTS" id="PR01438">
    <property type="entry name" value="UNVRSLSTRESS"/>
</dbReference>
<keyword evidence="4" id="KW-1185">Reference proteome</keyword>
<reference evidence="3 4" key="1">
    <citation type="journal article" date="2015" name="Int. J. Syst. Evol. Microbiol.">
        <title>Streptomyces gilvifuscus sp. nov., an actinomycete that produces antibacterial compounds isolated from soil.</title>
        <authorList>
            <person name="Nguyen T.M."/>
            <person name="Kim J."/>
        </authorList>
    </citation>
    <scope>NUCLEOTIDE SEQUENCE [LARGE SCALE GENOMIC DNA]</scope>
    <source>
        <strain evidence="3 4">T113</strain>
    </source>
</reference>
<feature type="domain" description="UspA" evidence="2">
    <location>
        <begin position="10"/>
        <end position="145"/>
    </location>
</feature>
<protein>
    <submittedName>
        <fullName evidence="3">Universal stress protein</fullName>
    </submittedName>
</protein>
<accession>A0ABT5FQJ8</accession>
<dbReference type="SUPFAM" id="SSF52402">
    <property type="entry name" value="Adenine nucleotide alpha hydrolases-like"/>
    <property type="match status" value="1"/>
</dbReference>
<evidence type="ECO:0000259" key="2">
    <source>
        <dbReference type="Pfam" id="PF00582"/>
    </source>
</evidence>
<sequence length="180" mass="18407">MAERAVGNSVVVGVDGSEASMAALRWAARQARALDATVVAVHAWQRPGLAPYAPATARPTAAEQRDGATRLLTATLREVFGPQDDGAVRAVVAEGAPARVLVQQARGAVLLALGRTPRGGHDEHAAGAVVRACLEQATVPVVTVPGNRRSVPALAAAGTTGHPVDQAPRHGARWTCTVAG</sequence>
<dbReference type="Pfam" id="PF00582">
    <property type="entry name" value="Usp"/>
    <property type="match status" value="1"/>
</dbReference>
<dbReference type="RefSeq" id="WP_272174880.1">
    <property type="nucleotide sequence ID" value="NZ_JAQOSK010000003.1"/>
</dbReference>
<dbReference type="InterPro" id="IPR014729">
    <property type="entry name" value="Rossmann-like_a/b/a_fold"/>
</dbReference>
<organism evidence="3 4">
    <name type="scientific">Streptomyces gilvifuscus</name>
    <dbReference type="NCBI Taxonomy" id="1550617"/>
    <lineage>
        <taxon>Bacteria</taxon>
        <taxon>Bacillati</taxon>
        <taxon>Actinomycetota</taxon>
        <taxon>Actinomycetes</taxon>
        <taxon>Kitasatosporales</taxon>
        <taxon>Streptomycetaceae</taxon>
        <taxon>Streptomyces</taxon>
    </lineage>
</organism>
<comment type="caution">
    <text evidence="3">The sequence shown here is derived from an EMBL/GenBank/DDBJ whole genome shotgun (WGS) entry which is preliminary data.</text>
</comment>
<evidence type="ECO:0000313" key="3">
    <source>
        <dbReference type="EMBL" id="MDC2954733.1"/>
    </source>
</evidence>
<evidence type="ECO:0000313" key="4">
    <source>
        <dbReference type="Proteomes" id="UP001221328"/>
    </source>
</evidence>
<dbReference type="CDD" id="cd00293">
    <property type="entry name" value="USP-like"/>
    <property type="match status" value="1"/>
</dbReference>
<dbReference type="PANTHER" id="PTHR31964">
    <property type="entry name" value="ADENINE NUCLEOTIDE ALPHA HYDROLASES-LIKE SUPERFAMILY PROTEIN"/>
    <property type="match status" value="1"/>
</dbReference>
<dbReference type="InterPro" id="IPR006016">
    <property type="entry name" value="UspA"/>
</dbReference>
<dbReference type="PANTHER" id="PTHR31964:SF113">
    <property type="entry name" value="USPA DOMAIN-CONTAINING PROTEIN"/>
    <property type="match status" value="1"/>
</dbReference>